<dbReference type="PANTHER" id="PTHR11831">
    <property type="entry name" value="30S 40S RIBOSOMAL PROTEIN"/>
    <property type="match status" value="1"/>
</dbReference>
<proteinExistence type="inferred from homology"/>
<keyword evidence="4" id="KW-0689">Ribosomal protein</keyword>
<evidence type="ECO:0000256" key="5">
    <source>
        <dbReference type="ARBA" id="ARBA00023274"/>
    </source>
</evidence>
<keyword evidence="3 6" id="KW-0694">RNA-binding</keyword>
<keyword evidence="2 6" id="KW-0699">rRNA-binding</keyword>
<dbReference type="InterPro" id="IPR036986">
    <property type="entry name" value="S4_RNA-bd_sf"/>
</dbReference>
<comment type="similarity">
    <text evidence="1">Belongs to the universal ribosomal protein uS4 family.</text>
</comment>
<feature type="domain" description="RNA-binding S4" evidence="8">
    <location>
        <begin position="135"/>
        <end position="197"/>
    </location>
</feature>
<accession>A0A5C3MPP3</accession>
<feature type="region of interest" description="Disordered" evidence="7">
    <location>
        <begin position="194"/>
        <end position="286"/>
    </location>
</feature>
<dbReference type="SMART" id="SM00363">
    <property type="entry name" value="S4"/>
    <property type="match status" value="1"/>
</dbReference>
<evidence type="ECO:0000256" key="4">
    <source>
        <dbReference type="ARBA" id="ARBA00022980"/>
    </source>
</evidence>
<feature type="compositionally biased region" description="Basic and acidic residues" evidence="7">
    <location>
        <begin position="261"/>
        <end position="272"/>
    </location>
</feature>
<dbReference type="SUPFAM" id="SSF55174">
    <property type="entry name" value="Alpha-L RNA-binding motif"/>
    <property type="match status" value="1"/>
</dbReference>
<evidence type="ECO:0000313" key="10">
    <source>
        <dbReference type="Proteomes" id="UP000305948"/>
    </source>
</evidence>
<sequence>MKELNIYSVRRGLPRMSWHPRNLYNLWRRTFGNLRRETNFKTTSERMYRQRWTSKKLVRAYHGDHINEKIFKRWYLPKTLPDVRPQKRVVGDDSIELSSWAGRTRTARKEQERLREEAAKGLAPVGSLMLSEVERRIDVFLFRCCFAHSVYEARRLVVHGEVLLNGKKHANANTRLAPGDLVSVNPKAIRFLQPLPQSEQAADVKASPEAESESHAESSEDAKSDETAEPTDTTSATTAEGEPAAAETSEAAQEQAAPAAEEDKKPDNEEAPRAAPNTRRTTGSPNSILRALQKNPNLTPFNLPQYASPWLFIPAYIEVSFATCSAIYLRHPTARPGYSEIPTPYEADGEVIRLAWEWYSRVRPRIRSKSQLARTPENRTSKGASLIL</sequence>
<protein>
    <submittedName>
        <fullName evidence="9">Alpha-L RNA-binding motif-containing protein</fullName>
    </submittedName>
</protein>
<dbReference type="PANTHER" id="PTHR11831:SF4">
    <property type="entry name" value="SMALL RIBOSOMAL SUBUNIT PROTEIN US4M"/>
    <property type="match status" value="1"/>
</dbReference>
<evidence type="ECO:0000256" key="6">
    <source>
        <dbReference type="PROSITE-ProRule" id="PRU00182"/>
    </source>
</evidence>
<dbReference type="InterPro" id="IPR022801">
    <property type="entry name" value="Ribosomal_uS4"/>
</dbReference>
<evidence type="ECO:0000313" key="9">
    <source>
        <dbReference type="EMBL" id="TFK47369.1"/>
    </source>
</evidence>
<dbReference type="EMBL" id="ML213524">
    <property type="protein sequence ID" value="TFK47369.1"/>
    <property type="molecule type" value="Genomic_DNA"/>
</dbReference>
<keyword evidence="10" id="KW-1185">Reference proteome</keyword>
<evidence type="ECO:0000256" key="3">
    <source>
        <dbReference type="ARBA" id="ARBA00022884"/>
    </source>
</evidence>
<keyword evidence="5" id="KW-0687">Ribonucleoprotein</keyword>
<dbReference type="GO" id="GO:0019843">
    <property type="term" value="F:rRNA binding"/>
    <property type="evidence" value="ECO:0007669"/>
    <property type="project" value="UniProtKB-KW"/>
</dbReference>
<dbReference type="Proteomes" id="UP000305948">
    <property type="component" value="Unassembled WGS sequence"/>
</dbReference>
<organism evidence="9 10">
    <name type="scientific">Heliocybe sulcata</name>
    <dbReference type="NCBI Taxonomy" id="5364"/>
    <lineage>
        <taxon>Eukaryota</taxon>
        <taxon>Fungi</taxon>
        <taxon>Dikarya</taxon>
        <taxon>Basidiomycota</taxon>
        <taxon>Agaricomycotina</taxon>
        <taxon>Agaricomycetes</taxon>
        <taxon>Gloeophyllales</taxon>
        <taxon>Gloeophyllaceae</taxon>
        <taxon>Heliocybe</taxon>
    </lineage>
</organism>
<evidence type="ECO:0000256" key="7">
    <source>
        <dbReference type="SAM" id="MobiDB-lite"/>
    </source>
</evidence>
<dbReference type="Gene3D" id="3.10.290.10">
    <property type="entry name" value="RNA-binding S4 domain"/>
    <property type="match status" value="1"/>
</dbReference>
<dbReference type="CDD" id="cd00165">
    <property type="entry name" value="S4"/>
    <property type="match status" value="1"/>
</dbReference>
<evidence type="ECO:0000256" key="1">
    <source>
        <dbReference type="ARBA" id="ARBA00007465"/>
    </source>
</evidence>
<evidence type="ECO:0000259" key="8">
    <source>
        <dbReference type="SMART" id="SM00363"/>
    </source>
</evidence>
<reference evidence="9 10" key="1">
    <citation type="journal article" date="2019" name="Nat. Ecol. Evol.">
        <title>Megaphylogeny resolves global patterns of mushroom evolution.</title>
        <authorList>
            <person name="Varga T."/>
            <person name="Krizsan K."/>
            <person name="Foldi C."/>
            <person name="Dima B."/>
            <person name="Sanchez-Garcia M."/>
            <person name="Sanchez-Ramirez S."/>
            <person name="Szollosi G.J."/>
            <person name="Szarkandi J.G."/>
            <person name="Papp V."/>
            <person name="Albert L."/>
            <person name="Andreopoulos W."/>
            <person name="Angelini C."/>
            <person name="Antonin V."/>
            <person name="Barry K.W."/>
            <person name="Bougher N.L."/>
            <person name="Buchanan P."/>
            <person name="Buyck B."/>
            <person name="Bense V."/>
            <person name="Catcheside P."/>
            <person name="Chovatia M."/>
            <person name="Cooper J."/>
            <person name="Damon W."/>
            <person name="Desjardin D."/>
            <person name="Finy P."/>
            <person name="Geml J."/>
            <person name="Haridas S."/>
            <person name="Hughes K."/>
            <person name="Justo A."/>
            <person name="Karasinski D."/>
            <person name="Kautmanova I."/>
            <person name="Kiss B."/>
            <person name="Kocsube S."/>
            <person name="Kotiranta H."/>
            <person name="LaButti K.M."/>
            <person name="Lechner B.E."/>
            <person name="Liimatainen K."/>
            <person name="Lipzen A."/>
            <person name="Lukacs Z."/>
            <person name="Mihaltcheva S."/>
            <person name="Morgado L.N."/>
            <person name="Niskanen T."/>
            <person name="Noordeloos M.E."/>
            <person name="Ohm R.A."/>
            <person name="Ortiz-Santana B."/>
            <person name="Ovrebo C."/>
            <person name="Racz N."/>
            <person name="Riley R."/>
            <person name="Savchenko A."/>
            <person name="Shiryaev A."/>
            <person name="Soop K."/>
            <person name="Spirin V."/>
            <person name="Szebenyi C."/>
            <person name="Tomsovsky M."/>
            <person name="Tulloss R.E."/>
            <person name="Uehling J."/>
            <person name="Grigoriev I.V."/>
            <person name="Vagvolgyi C."/>
            <person name="Papp T."/>
            <person name="Martin F.M."/>
            <person name="Miettinen O."/>
            <person name="Hibbett D.S."/>
            <person name="Nagy L.G."/>
        </authorList>
    </citation>
    <scope>NUCLEOTIDE SEQUENCE [LARGE SCALE GENOMIC DNA]</scope>
    <source>
        <strain evidence="9 10">OMC1185</strain>
    </source>
</reference>
<dbReference type="GO" id="GO:0005763">
    <property type="term" value="C:mitochondrial small ribosomal subunit"/>
    <property type="evidence" value="ECO:0007669"/>
    <property type="project" value="TreeGrafter"/>
</dbReference>
<feature type="compositionally biased region" description="Basic and acidic residues" evidence="7">
    <location>
        <begin position="206"/>
        <end position="226"/>
    </location>
</feature>
<gene>
    <name evidence="9" type="ORF">OE88DRAFT_1647881</name>
</gene>
<dbReference type="STRING" id="5364.A0A5C3MPP3"/>
<evidence type="ECO:0000256" key="2">
    <source>
        <dbReference type="ARBA" id="ARBA00022730"/>
    </source>
</evidence>
<dbReference type="OrthoDB" id="3356781at2759"/>
<dbReference type="PROSITE" id="PS00632">
    <property type="entry name" value="RIBOSOMAL_S4"/>
    <property type="match status" value="1"/>
</dbReference>
<name>A0A5C3MPP3_9AGAM</name>
<dbReference type="Pfam" id="PF01479">
    <property type="entry name" value="S4"/>
    <property type="match status" value="1"/>
</dbReference>
<dbReference type="PROSITE" id="PS50889">
    <property type="entry name" value="S4"/>
    <property type="match status" value="1"/>
</dbReference>
<feature type="compositionally biased region" description="Low complexity" evidence="7">
    <location>
        <begin position="230"/>
        <end position="259"/>
    </location>
</feature>
<dbReference type="InterPro" id="IPR002942">
    <property type="entry name" value="S4_RNA-bd"/>
</dbReference>
<dbReference type="GO" id="GO:0003735">
    <property type="term" value="F:structural constituent of ribosome"/>
    <property type="evidence" value="ECO:0007669"/>
    <property type="project" value="TreeGrafter"/>
</dbReference>
<dbReference type="AlphaFoldDB" id="A0A5C3MPP3"/>
<dbReference type="InterPro" id="IPR018079">
    <property type="entry name" value="Ribosomal_uS4_CS"/>
</dbReference>
<dbReference type="GO" id="GO:0042274">
    <property type="term" value="P:ribosomal small subunit biogenesis"/>
    <property type="evidence" value="ECO:0007669"/>
    <property type="project" value="TreeGrafter"/>
</dbReference>